<evidence type="ECO:0000259" key="2">
    <source>
        <dbReference type="PROSITE" id="PS50095"/>
    </source>
</evidence>
<dbReference type="Pfam" id="PF01477">
    <property type="entry name" value="PLAT"/>
    <property type="match status" value="1"/>
</dbReference>
<dbReference type="PROSITE" id="PS50095">
    <property type="entry name" value="PLAT"/>
    <property type="match status" value="1"/>
</dbReference>
<dbReference type="OrthoDB" id="407298at2759"/>
<dbReference type="Proteomes" id="UP000678393">
    <property type="component" value="Unassembled WGS sequence"/>
</dbReference>
<dbReference type="InterPro" id="IPR036392">
    <property type="entry name" value="PLAT/LH2_dom_sf"/>
</dbReference>
<comment type="caution">
    <text evidence="1">Lacks conserved residue(s) required for the propagation of feature annotation.</text>
</comment>
<dbReference type="InterPro" id="IPR001024">
    <property type="entry name" value="PLAT/LH2_dom"/>
</dbReference>
<dbReference type="PANTHER" id="PTHR45901:SF3">
    <property type="entry name" value="LIPOXYGENASE HOMOLOGY DOMAIN-CONTAINING PROTEIN 1"/>
    <property type="match status" value="1"/>
</dbReference>
<reference evidence="3" key="1">
    <citation type="submission" date="2021-04" db="EMBL/GenBank/DDBJ databases">
        <authorList>
            <consortium name="Molecular Ecology Group"/>
        </authorList>
    </citation>
    <scope>NUCLEOTIDE SEQUENCE</scope>
</reference>
<gene>
    <name evidence="3" type="ORF">CUNI_LOCUS17779</name>
</gene>
<accession>A0A8S4A176</accession>
<sequence length="167" mass="19721">MGGMFQKPSSDFMIYVQTGDRRNAGTDANVRIVMHDDDGHASSPIILDNYFKNDFERGCLDTFHVPTKKIRNLPRMGKITRIELWKDDAWAASDWYVDKIVIENRVTNSTFVFPIFRWIRAKYHYQINHLDTSLPQFDDYPEQRRMELQEKRIAYEFDQKVPNGPAQ</sequence>
<protein>
    <recommendedName>
        <fullName evidence="2">PLAT domain-containing protein</fullName>
    </recommendedName>
</protein>
<evidence type="ECO:0000313" key="3">
    <source>
        <dbReference type="EMBL" id="CAG5132221.1"/>
    </source>
</evidence>
<feature type="non-terminal residue" evidence="3">
    <location>
        <position position="167"/>
    </location>
</feature>
<feature type="domain" description="PLAT" evidence="2">
    <location>
        <begin position="10"/>
        <end position="133"/>
    </location>
</feature>
<comment type="caution">
    <text evidence="3">The sequence shown here is derived from an EMBL/GenBank/DDBJ whole genome shotgun (WGS) entry which is preliminary data.</text>
</comment>
<evidence type="ECO:0000256" key="1">
    <source>
        <dbReference type="PROSITE-ProRule" id="PRU00152"/>
    </source>
</evidence>
<organism evidence="3 4">
    <name type="scientific">Candidula unifasciata</name>
    <dbReference type="NCBI Taxonomy" id="100452"/>
    <lineage>
        <taxon>Eukaryota</taxon>
        <taxon>Metazoa</taxon>
        <taxon>Spiralia</taxon>
        <taxon>Lophotrochozoa</taxon>
        <taxon>Mollusca</taxon>
        <taxon>Gastropoda</taxon>
        <taxon>Heterobranchia</taxon>
        <taxon>Euthyneura</taxon>
        <taxon>Panpulmonata</taxon>
        <taxon>Eupulmonata</taxon>
        <taxon>Stylommatophora</taxon>
        <taxon>Helicina</taxon>
        <taxon>Helicoidea</taxon>
        <taxon>Geomitridae</taxon>
        <taxon>Candidula</taxon>
    </lineage>
</organism>
<dbReference type="InterPro" id="IPR052970">
    <property type="entry name" value="Inner_ear_hair_cell_LOXHD"/>
</dbReference>
<dbReference type="Gene3D" id="2.40.180.10">
    <property type="entry name" value="Catalase core domain"/>
    <property type="match status" value="1"/>
</dbReference>
<keyword evidence="4" id="KW-1185">Reference proteome</keyword>
<dbReference type="AlphaFoldDB" id="A0A8S4A176"/>
<dbReference type="SUPFAM" id="SSF49723">
    <property type="entry name" value="Lipase/lipooxygenase domain (PLAT/LH2 domain)"/>
    <property type="match status" value="1"/>
</dbReference>
<evidence type="ECO:0000313" key="4">
    <source>
        <dbReference type="Proteomes" id="UP000678393"/>
    </source>
</evidence>
<dbReference type="EMBL" id="CAJHNH020005190">
    <property type="protein sequence ID" value="CAG5132221.1"/>
    <property type="molecule type" value="Genomic_DNA"/>
</dbReference>
<proteinExistence type="predicted"/>
<name>A0A8S4A176_9EUPU</name>
<dbReference type="PANTHER" id="PTHR45901">
    <property type="entry name" value="PROTEIN CBG12474"/>
    <property type="match status" value="1"/>
</dbReference>